<gene>
    <name evidence="2" type="ORF">E2C01_034759</name>
</gene>
<proteinExistence type="predicted"/>
<evidence type="ECO:0000313" key="2">
    <source>
        <dbReference type="EMBL" id="MPC41174.1"/>
    </source>
</evidence>
<reference evidence="2 3" key="1">
    <citation type="submission" date="2019-05" db="EMBL/GenBank/DDBJ databases">
        <title>Another draft genome of Portunus trituberculatus and its Hox gene families provides insights of decapod evolution.</title>
        <authorList>
            <person name="Jeong J.-H."/>
            <person name="Song I."/>
            <person name="Kim S."/>
            <person name="Choi T."/>
            <person name="Kim D."/>
            <person name="Ryu S."/>
            <person name="Kim W."/>
        </authorList>
    </citation>
    <scope>NUCLEOTIDE SEQUENCE [LARGE SCALE GENOMIC DNA]</scope>
    <source>
        <tissue evidence="2">Muscle</tissue>
    </source>
</reference>
<keyword evidence="3" id="KW-1185">Reference proteome</keyword>
<dbReference type="AlphaFoldDB" id="A0A5B7F9L4"/>
<evidence type="ECO:0000313" key="3">
    <source>
        <dbReference type="Proteomes" id="UP000324222"/>
    </source>
</evidence>
<dbReference type="EMBL" id="VSRR010004957">
    <property type="protein sequence ID" value="MPC41174.1"/>
    <property type="molecule type" value="Genomic_DNA"/>
</dbReference>
<accession>A0A5B7F9L4</accession>
<feature type="region of interest" description="Disordered" evidence="1">
    <location>
        <begin position="27"/>
        <end position="49"/>
    </location>
</feature>
<name>A0A5B7F9L4_PORTR</name>
<sequence>MMMAFYNATLETTVTLTSIYQRESHKSGVRGRISEPHVPASYGSSPLRPSRIHTTRISNAICRHSFTGFLMNMFHSNINLKFASASRRVTSRLPS</sequence>
<dbReference type="Proteomes" id="UP000324222">
    <property type="component" value="Unassembled WGS sequence"/>
</dbReference>
<evidence type="ECO:0000256" key="1">
    <source>
        <dbReference type="SAM" id="MobiDB-lite"/>
    </source>
</evidence>
<organism evidence="2 3">
    <name type="scientific">Portunus trituberculatus</name>
    <name type="common">Swimming crab</name>
    <name type="synonym">Neptunus trituberculatus</name>
    <dbReference type="NCBI Taxonomy" id="210409"/>
    <lineage>
        <taxon>Eukaryota</taxon>
        <taxon>Metazoa</taxon>
        <taxon>Ecdysozoa</taxon>
        <taxon>Arthropoda</taxon>
        <taxon>Crustacea</taxon>
        <taxon>Multicrustacea</taxon>
        <taxon>Malacostraca</taxon>
        <taxon>Eumalacostraca</taxon>
        <taxon>Eucarida</taxon>
        <taxon>Decapoda</taxon>
        <taxon>Pleocyemata</taxon>
        <taxon>Brachyura</taxon>
        <taxon>Eubrachyura</taxon>
        <taxon>Portunoidea</taxon>
        <taxon>Portunidae</taxon>
        <taxon>Portuninae</taxon>
        <taxon>Portunus</taxon>
    </lineage>
</organism>
<comment type="caution">
    <text evidence="2">The sequence shown here is derived from an EMBL/GenBank/DDBJ whole genome shotgun (WGS) entry which is preliminary data.</text>
</comment>
<protein>
    <submittedName>
        <fullName evidence="2">Uncharacterized protein</fullName>
    </submittedName>
</protein>